<dbReference type="Pfam" id="PF02894">
    <property type="entry name" value="GFO_IDH_MocA_C"/>
    <property type="match status" value="1"/>
</dbReference>
<evidence type="ECO:0000313" key="4">
    <source>
        <dbReference type="EMBL" id="MBE9079421.1"/>
    </source>
</evidence>
<dbReference type="InterPro" id="IPR000683">
    <property type="entry name" value="Gfo/Idh/MocA-like_OxRdtase_N"/>
</dbReference>
<dbReference type="SUPFAM" id="SSF55347">
    <property type="entry name" value="Glyceraldehyde-3-phosphate dehydrogenase-like, C-terminal domain"/>
    <property type="match status" value="1"/>
</dbReference>
<sequence>MSIRVGLVGTGYAAKVRAEAFQSDPRSHLVAVTGHEPKNTATFAQSYGAATVSDWPRLIDRTDLDLIVVSTVNALHGPIVQAALEADLAVVVEYPLCLDFGQAARLVELAAKQQQFLHVEHIELLGGLHQAMQGAIAQVGTPTYASYRTLNPQHPAPAKWTYHPALFGFPLIAALSRIHRLVNLFGPVETVSCQSRFDPATEQAEPYYGTCLCSARLQFRSGLIAEVTYGKGEHLWQYSRRIEVQGSRGSLVFDRDEGQLTTATGTTPVEVAPRRGLFVQDTAAVLDALTEGSSLYVSAEESLYALKVAEAARQSASSGQTIGLDAV</sequence>
<dbReference type="Gene3D" id="3.30.360.10">
    <property type="entry name" value="Dihydrodipicolinate Reductase, domain 2"/>
    <property type="match status" value="1"/>
</dbReference>
<evidence type="ECO:0000313" key="5">
    <source>
        <dbReference type="Proteomes" id="UP000636505"/>
    </source>
</evidence>
<protein>
    <submittedName>
        <fullName evidence="4">Gfo/Idh/MocA family oxidoreductase</fullName>
    </submittedName>
</protein>
<comment type="similarity">
    <text evidence="1">Belongs to the Gfo/Idh/MocA family.</text>
</comment>
<dbReference type="SUPFAM" id="SSF51735">
    <property type="entry name" value="NAD(P)-binding Rossmann-fold domains"/>
    <property type="match status" value="1"/>
</dbReference>
<dbReference type="PANTHER" id="PTHR43377">
    <property type="entry name" value="BILIVERDIN REDUCTASE A"/>
    <property type="match status" value="1"/>
</dbReference>
<keyword evidence="5" id="KW-1185">Reference proteome</keyword>
<feature type="domain" description="Gfo/Idh/MocA-like oxidoreductase C-terminal" evidence="3">
    <location>
        <begin position="139"/>
        <end position="323"/>
    </location>
</feature>
<evidence type="ECO:0000259" key="3">
    <source>
        <dbReference type="Pfam" id="PF02894"/>
    </source>
</evidence>
<accession>A0A8J7AHX0</accession>
<dbReference type="PANTHER" id="PTHR43377:SF10">
    <property type="entry name" value="BILIVERDIN REDUCTASE"/>
    <property type="match status" value="1"/>
</dbReference>
<dbReference type="InterPro" id="IPR004104">
    <property type="entry name" value="Gfo/Idh/MocA-like_OxRdtase_C"/>
</dbReference>
<dbReference type="GO" id="GO:0000166">
    <property type="term" value="F:nucleotide binding"/>
    <property type="evidence" value="ECO:0007669"/>
    <property type="project" value="InterPro"/>
</dbReference>
<dbReference type="EMBL" id="JADEXG010000056">
    <property type="protein sequence ID" value="MBE9079421.1"/>
    <property type="molecule type" value="Genomic_DNA"/>
</dbReference>
<reference evidence="4" key="1">
    <citation type="submission" date="2020-10" db="EMBL/GenBank/DDBJ databases">
        <authorList>
            <person name="Castelo-Branco R."/>
            <person name="Eusebio N."/>
            <person name="Adriana R."/>
            <person name="Vieira A."/>
            <person name="Brugerolle De Fraissinette N."/>
            <person name="Rezende De Castro R."/>
            <person name="Schneider M.P."/>
            <person name="Vasconcelos V."/>
            <person name="Leao P.N."/>
        </authorList>
    </citation>
    <scope>NUCLEOTIDE SEQUENCE</scope>
    <source>
        <strain evidence="4">LEGE 07310</strain>
    </source>
</reference>
<dbReference type="InterPro" id="IPR051450">
    <property type="entry name" value="Gfo/Idh/MocA_Oxidoreductases"/>
</dbReference>
<dbReference type="InterPro" id="IPR036291">
    <property type="entry name" value="NAD(P)-bd_dom_sf"/>
</dbReference>
<dbReference type="Gene3D" id="3.40.50.720">
    <property type="entry name" value="NAD(P)-binding Rossmann-like Domain"/>
    <property type="match status" value="1"/>
</dbReference>
<name>A0A8J7AHX0_9CYAN</name>
<gene>
    <name evidence="4" type="ORF">IQ241_19320</name>
</gene>
<comment type="caution">
    <text evidence="4">The sequence shown here is derived from an EMBL/GenBank/DDBJ whole genome shotgun (WGS) entry which is preliminary data.</text>
</comment>
<proteinExistence type="inferred from homology"/>
<feature type="domain" description="Gfo/Idh/MocA-like oxidoreductase N-terminal" evidence="2">
    <location>
        <begin position="3"/>
        <end position="121"/>
    </location>
</feature>
<dbReference type="AlphaFoldDB" id="A0A8J7AHX0"/>
<organism evidence="4 5">
    <name type="scientific">Vasconcelosia minhoensis LEGE 07310</name>
    <dbReference type="NCBI Taxonomy" id="915328"/>
    <lineage>
        <taxon>Bacteria</taxon>
        <taxon>Bacillati</taxon>
        <taxon>Cyanobacteriota</taxon>
        <taxon>Cyanophyceae</taxon>
        <taxon>Nodosilineales</taxon>
        <taxon>Cymatolegaceae</taxon>
        <taxon>Vasconcelosia</taxon>
        <taxon>Vasconcelosia minhoensis</taxon>
    </lineage>
</organism>
<evidence type="ECO:0000256" key="1">
    <source>
        <dbReference type="ARBA" id="ARBA00010928"/>
    </source>
</evidence>
<dbReference type="Proteomes" id="UP000636505">
    <property type="component" value="Unassembled WGS sequence"/>
</dbReference>
<dbReference type="RefSeq" id="WP_193910369.1">
    <property type="nucleotide sequence ID" value="NZ_JADEXG010000056.1"/>
</dbReference>
<evidence type="ECO:0000259" key="2">
    <source>
        <dbReference type="Pfam" id="PF01408"/>
    </source>
</evidence>
<dbReference type="Pfam" id="PF01408">
    <property type="entry name" value="GFO_IDH_MocA"/>
    <property type="match status" value="1"/>
</dbReference>